<dbReference type="PROSITE" id="PS51257">
    <property type="entry name" value="PROKAR_LIPOPROTEIN"/>
    <property type="match status" value="1"/>
</dbReference>
<feature type="signal peptide" evidence="1">
    <location>
        <begin position="1"/>
        <end position="20"/>
    </location>
</feature>
<dbReference type="EMBL" id="FRXN01000006">
    <property type="protein sequence ID" value="SHO64917.1"/>
    <property type="molecule type" value="Genomic_DNA"/>
</dbReference>
<name>A0A1M7ZJ71_9BACT</name>
<evidence type="ECO:0008006" key="4">
    <source>
        <dbReference type="Google" id="ProtNLM"/>
    </source>
</evidence>
<dbReference type="Proteomes" id="UP000184609">
    <property type="component" value="Unassembled WGS sequence"/>
</dbReference>
<protein>
    <recommendedName>
        <fullName evidence="4">Outer membrane protein beta-barrel domain-containing protein</fullName>
    </recommendedName>
</protein>
<accession>A0A1M7ZJ71</accession>
<proteinExistence type="predicted"/>
<evidence type="ECO:0000256" key="1">
    <source>
        <dbReference type="SAM" id="SignalP"/>
    </source>
</evidence>
<evidence type="ECO:0000313" key="2">
    <source>
        <dbReference type="EMBL" id="SHO64917.1"/>
    </source>
</evidence>
<sequence length="251" mass="27727">MKSLLQYSALFMFVSALLQACSPVMYSNVGQNVPLLKEKGDVFLQGGISGSDGEESASGGGFQFAYAISDHWQINSSFYALGNQEISDPDDWRGTGNYFEIGGGFYSTSENKKWVYEITGGLGFSSIKNKLGGVSRDHIDVGHFKPYLQPAVGVSLKNFEFAFSPRIAYNTFTKKEYEIFDPSLSSEVQTFFDQQGDFLILEPGFTLRGGIKNVKVQIQLVLSSFSEDKRFVNDTFSSFGLAFSIPSNKVN</sequence>
<keyword evidence="1" id="KW-0732">Signal</keyword>
<dbReference type="AlphaFoldDB" id="A0A1M7ZJ71"/>
<gene>
    <name evidence="2" type="ORF">SAMN04488108_3740</name>
</gene>
<evidence type="ECO:0000313" key="3">
    <source>
        <dbReference type="Proteomes" id="UP000184609"/>
    </source>
</evidence>
<reference evidence="3" key="1">
    <citation type="submission" date="2016-12" db="EMBL/GenBank/DDBJ databases">
        <authorList>
            <person name="Varghese N."/>
            <person name="Submissions S."/>
        </authorList>
    </citation>
    <scope>NUCLEOTIDE SEQUENCE [LARGE SCALE GENOMIC DNA]</scope>
    <source>
        <strain evidence="3">DSM 25035</strain>
    </source>
</reference>
<organism evidence="2 3">
    <name type="scientific">Algoriphagus zhangzhouensis</name>
    <dbReference type="NCBI Taxonomy" id="1073327"/>
    <lineage>
        <taxon>Bacteria</taxon>
        <taxon>Pseudomonadati</taxon>
        <taxon>Bacteroidota</taxon>
        <taxon>Cytophagia</taxon>
        <taxon>Cytophagales</taxon>
        <taxon>Cyclobacteriaceae</taxon>
        <taxon>Algoriphagus</taxon>
    </lineage>
</organism>
<dbReference type="RefSeq" id="WP_134204577.1">
    <property type="nucleotide sequence ID" value="NZ_FRXN01000006.1"/>
</dbReference>
<feature type="chain" id="PRO_5011958130" description="Outer membrane protein beta-barrel domain-containing protein" evidence="1">
    <location>
        <begin position="21"/>
        <end position="251"/>
    </location>
</feature>
<keyword evidence="3" id="KW-1185">Reference proteome</keyword>
<dbReference type="OrthoDB" id="1337415at2"/>